<proteinExistence type="predicted"/>
<dbReference type="AlphaFoldDB" id="A0A6J7H6W2"/>
<evidence type="ECO:0000313" key="3">
    <source>
        <dbReference type="EMBL" id="CAB4916661.1"/>
    </source>
</evidence>
<feature type="domain" description="Isochorismatase-like" evidence="2">
    <location>
        <begin position="10"/>
        <end position="142"/>
    </location>
</feature>
<dbReference type="SUPFAM" id="SSF52499">
    <property type="entry name" value="Isochorismatase-like hydrolases"/>
    <property type="match status" value="1"/>
</dbReference>
<dbReference type="InterPro" id="IPR050272">
    <property type="entry name" value="Isochorismatase-like_hydrls"/>
</dbReference>
<dbReference type="Gene3D" id="3.40.50.850">
    <property type="entry name" value="Isochorismatase-like"/>
    <property type="match status" value="1"/>
</dbReference>
<dbReference type="Pfam" id="PF00857">
    <property type="entry name" value="Isochorismatase"/>
    <property type="match status" value="1"/>
</dbReference>
<accession>A0A6J7H6W2</accession>
<dbReference type="InterPro" id="IPR000868">
    <property type="entry name" value="Isochorismatase-like_dom"/>
</dbReference>
<protein>
    <submittedName>
        <fullName evidence="3">Unannotated protein</fullName>
    </submittedName>
</protein>
<sequence>MTTLTDRPNTALLVIDVQNGVMAGSHGTDEVVQRIDGLVSRARAEQVPVVWVQHSSEELPQGSDQWQVVPQLQRAEGEALVHKEHGDSFEGTDLEQVLAGAGVGRLVVTGAQTDACIRSTIHGAFTRGYDVTLVGDAHTTEDLSDYGAPAPADVISHTNLYWGFQTAPGRTAAVVPAADVTLAG</sequence>
<dbReference type="PANTHER" id="PTHR43540">
    <property type="entry name" value="PEROXYUREIDOACRYLATE/UREIDOACRYLATE AMIDOHYDROLASE-RELATED"/>
    <property type="match status" value="1"/>
</dbReference>
<dbReference type="PANTHER" id="PTHR43540:SF14">
    <property type="entry name" value="ISOCHORISMATASE"/>
    <property type="match status" value="1"/>
</dbReference>
<evidence type="ECO:0000256" key="1">
    <source>
        <dbReference type="ARBA" id="ARBA00022801"/>
    </source>
</evidence>
<reference evidence="3" key="1">
    <citation type="submission" date="2020-05" db="EMBL/GenBank/DDBJ databases">
        <authorList>
            <person name="Chiriac C."/>
            <person name="Salcher M."/>
            <person name="Ghai R."/>
            <person name="Kavagutti S V."/>
        </authorList>
    </citation>
    <scope>NUCLEOTIDE SEQUENCE</scope>
</reference>
<organism evidence="3">
    <name type="scientific">freshwater metagenome</name>
    <dbReference type="NCBI Taxonomy" id="449393"/>
    <lineage>
        <taxon>unclassified sequences</taxon>
        <taxon>metagenomes</taxon>
        <taxon>ecological metagenomes</taxon>
    </lineage>
</organism>
<dbReference type="EMBL" id="CAFBMQ010000181">
    <property type="protein sequence ID" value="CAB4916661.1"/>
    <property type="molecule type" value="Genomic_DNA"/>
</dbReference>
<dbReference type="CDD" id="cd01014">
    <property type="entry name" value="nicotinamidase_related"/>
    <property type="match status" value="1"/>
</dbReference>
<gene>
    <name evidence="3" type="ORF">UFOPK3609_01183</name>
</gene>
<dbReference type="InterPro" id="IPR036380">
    <property type="entry name" value="Isochorismatase-like_sf"/>
</dbReference>
<name>A0A6J7H6W2_9ZZZZ</name>
<keyword evidence="1" id="KW-0378">Hydrolase</keyword>
<evidence type="ECO:0000259" key="2">
    <source>
        <dbReference type="Pfam" id="PF00857"/>
    </source>
</evidence>
<dbReference type="GO" id="GO:0016787">
    <property type="term" value="F:hydrolase activity"/>
    <property type="evidence" value="ECO:0007669"/>
    <property type="project" value="UniProtKB-KW"/>
</dbReference>